<evidence type="ECO:0000313" key="1">
    <source>
        <dbReference type="EMBL" id="RDI64756.1"/>
    </source>
</evidence>
<dbReference type="EMBL" id="QQBC01000007">
    <property type="protein sequence ID" value="RDI64756.1"/>
    <property type="molecule type" value="Genomic_DNA"/>
</dbReference>
<dbReference type="Proteomes" id="UP000254869">
    <property type="component" value="Unassembled WGS sequence"/>
</dbReference>
<protein>
    <recommendedName>
        <fullName evidence="3">MarR family protein</fullName>
    </recommendedName>
</protein>
<gene>
    <name evidence="1" type="ORF">DFR76_107132</name>
</gene>
<dbReference type="Gene3D" id="1.10.287.100">
    <property type="match status" value="1"/>
</dbReference>
<dbReference type="RefSeq" id="WP_156524907.1">
    <property type="nucleotide sequence ID" value="NZ_QQBC01000007.1"/>
</dbReference>
<dbReference type="AlphaFoldDB" id="A0A370I234"/>
<keyword evidence="2" id="KW-1185">Reference proteome</keyword>
<comment type="caution">
    <text evidence="1">The sequence shown here is derived from an EMBL/GenBank/DDBJ whole genome shotgun (WGS) entry which is preliminary data.</text>
</comment>
<organism evidence="1 2">
    <name type="scientific">Nocardia pseudobrasiliensis</name>
    <dbReference type="NCBI Taxonomy" id="45979"/>
    <lineage>
        <taxon>Bacteria</taxon>
        <taxon>Bacillati</taxon>
        <taxon>Actinomycetota</taxon>
        <taxon>Actinomycetes</taxon>
        <taxon>Mycobacteriales</taxon>
        <taxon>Nocardiaceae</taxon>
        <taxon>Nocardia</taxon>
    </lineage>
</organism>
<sequence length="48" mass="5479">MQVCRRLLHAARTAKEDWLTRAMVTKLTPAEQDSLIAAIPLLHRLLEP</sequence>
<proteinExistence type="predicted"/>
<evidence type="ECO:0008006" key="3">
    <source>
        <dbReference type="Google" id="ProtNLM"/>
    </source>
</evidence>
<reference evidence="1 2" key="1">
    <citation type="submission" date="2018-07" db="EMBL/GenBank/DDBJ databases">
        <title>Genomic Encyclopedia of Type Strains, Phase IV (KMG-IV): sequencing the most valuable type-strain genomes for metagenomic binning, comparative biology and taxonomic classification.</title>
        <authorList>
            <person name="Goeker M."/>
        </authorList>
    </citation>
    <scope>NUCLEOTIDE SEQUENCE [LARGE SCALE GENOMIC DNA]</scope>
    <source>
        <strain evidence="1 2">DSM 44290</strain>
    </source>
</reference>
<name>A0A370I234_9NOCA</name>
<accession>A0A370I234</accession>
<dbReference type="STRING" id="1210086.GCA_001613105_02444"/>
<evidence type="ECO:0000313" key="2">
    <source>
        <dbReference type="Proteomes" id="UP000254869"/>
    </source>
</evidence>